<protein>
    <submittedName>
        <fullName evidence="1">Uncharacterized protein</fullName>
    </submittedName>
</protein>
<organism evidence="1 2">
    <name type="scientific">Protopolystoma xenopodis</name>
    <dbReference type="NCBI Taxonomy" id="117903"/>
    <lineage>
        <taxon>Eukaryota</taxon>
        <taxon>Metazoa</taxon>
        <taxon>Spiralia</taxon>
        <taxon>Lophotrochozoa</taxon>
        <taxon>Platyhelminthes</taxon>
        <taxon>Monogenea</taxon>
        <taxon>Polyopisthocotylea</taxon>
        <taxon>Polystomatidea</taxon>
        <taxon>Polystomatidae</taxon>
        <taxon>Protopolystoma</taxon>
    </lineage>
</organism>
<dbReference type="Proteomes" id="UP000784294">
    <property type="component" value="Unassembled WGS sequence"/>
</dbReference>
<reference evidence="1" key="1">
    <citation type="submission" date="2018-11" db="EMBL/GenBank/DDBJ databases">
        <authorList>
            <consortium name="Pathogen Informatics"/>
        </authorList>
    </citation>
    <scope>NUCLEOTIDE SEQUENCE</scope>
</reference>
<sequence length="73" mass="8130">MNRSLVMFLSAVQQLSWLQASSSSCICWISKSAQAEREIFAYSSLFQSLLHQISSEEDVHSLLDLPCPAVLPT</sequence>
<name>A0A3S5AKI3_9PLAT</name>
<gene>
    <name evidence="1" type="ORF">PXEA_LOCUS12281</name>
</gene>
<evidence type="ECO:0000313" key="2">
    <source>
        <dbReference type="Proteomes" id="UP000784294"/>
    </source>
</evidence>
<dbReference type="EMBL" id="CAAALY010038960">
    <property type="protein sequence ID" value="VEL18841.1"/>
    <property type="molecule type" value="Genomic_DNA"/>
</dbReference>
<evidence type="ECO:0000313" key="1">
    <source>
        <dbReference type="EMBL" id="VEL18841.1"/>
    </source>
</evidence>
<dbReference type="AlphaFoldDB" id="A0A3S5AKI3"/>
<comment type="caution">
    <text evidence="1">The sequence shown here is derived from an EMBL/GenBank/DDBJ whole genome shotgun (WGS) entry which is preliminary data.</text>
</comment>
<accession>A0A3S5AKI3</accession>
<proteinExistence type="predicted"/>
<keyword evidence="2" id="KW-1185">Reference proteome</keyword>
<dbReference type="PROSITE" id="PS51257">
    <property type="entry name" value="PROKAR_LIPOPROTEIN"/>
    <property type="match status" value="1"/>
</dbReference>